<sequence length="469" mass="52182">MASIIVARALAPAVHRSLKQLILNGNISKLHNYARTVQIIFPQSNQKRFYSEKQVFQRTKPHCNVGTIGHVDHGKTTLTAAITKVLAEAKLAKARKYQDIDNAPEEKARGITINVAHVEYQTENRHYGHTDCPGHADYIKNMITGAAQMDGAIMVVAATDGVMPQTREHLLLAKQIGVKYIVVFINKVDAADQEMVELVEMEIRELLTEMGFDGDNIPIVSGSALSALEDKDPKIGKEAILKLLEEVDRFIPTPQRELDKPFLLPVEHTYSIAGRGTVVTGRLERGVLKKGTECEFVGYNKVLKSTVTGIEMFHQILEEAQAGDQLGALVRGLKRDDIKRGMVMAKPGTVKSYDHIESQVYILSKEEGGRPKPFTSFIQLQMFCRTWDCPVQVIVPDKEMVMPGEDSKLILKMLRPMVLEQGQRFTLRDGVQTLGTGVVTKTLPSLSETERQELTEGKKAREKKAKSAS</sequence>
<comment type="function">
    <text evidence="16">This protein promotes the GTP-dependent binding of aminoacyl-tRNA to the A-site of ribosomes during protein biosynthesis.</text>
</comment>
<dbReference type="FunFam" id="2.40.30.10:FF:000092">
    <property type="entry name" value="Elongation factor Tu"/>
    <property type="match status" value="1"/>
</dbReference>
<evidence type="ECO:0000256" key="5">
    <source>
        <dbReference type="ARBA" id="ARBA00022490"/>
    </source>
</evidence>
<dbReference type="InterPro" id="IPR050055">
    <property type="entry name" value="EF-Tu_GTPase"/>
</dbReference>
<dbReference type="Pfam" id="PF00009">
    <property type="entry name" value="GTP_EFTU"/>
    <property type="match status" value="1"/>
</dbReference>
<keyword evidence="7 16" id="KW-0547">Nucleotide-binding</keyword>
<dbReference type="InterPro" id="IPR004161">
    <property type="entry name" value="EFTu-like_2"/>
</dbReference>
<evidence type="ECO:0000256" key="10">
    <source>
        <dbReference type="ARBA" id="ARBA00022842"/>
    </source>
</evidence>
<dbReference type="InterPro" id="IPR004541">
    <property type="entry name" value="Transl_elong_EFTu/EF1A_bac/org"/>
</dbReference>
<dbReference type="Pfam" id="PF03143">
    <property type="entry name" value="GTP_EFTU_D3"/>
    <property type="match status" value="1"/>
</dbReference>
<dbReference type="InterPro" id="IPR031157">
    <property type="entry name" value="G_TR_CS"/>
</dbReference>
<evidence type="ECO:0000259" key="18">
    <source>
        <dbReference type="PROSITE" id="PS51722"/>
    </source>
</evidence>
<keyword evidence="5" id="KW-0963">Cytoplasm</keyword>
<evidence type="ECO:0000256" key="15">
    <source>
        <dbReference type="ARBA" id="ARBA00051990"/>
    </source>
</evidence>
<dbReference type="Pfam" id="PF03144">
    <property type="entry name" value="GTP_EFTU_D2"/>
    <property type="match status" value="1"/>
</dbReference>
<feature type="region of interest" description="Disordered" evidence="17">
    <location>
        <begin position="446"/>
        <end position="469"/>
    </location>
</feature>
<dbReference type="PANTHER" id="PTHR43721:SF36">
    <property type="entry name" value="ELONGATION FACTOR TU, MITOCHONDRIAL"/>
    <property type="match status" value="1"/>
</dbReference>
<evidence type="ECO:0000256" key="17">
    <source>
        <dbReference type="SAM" id="MobiDB-lite"/>
    </source>
</evidence>
<evidence type="ECO:0000256" key="4">
    <source>
        <dbReference type="ARBA" id="ARBA00011245"/>
    </source>
</evidence>
<evidence type="ECO:0000256" key="13">
    <source>
        <dbReference type="ARBA" id="ARBA00023128"/>
    </source>
</evidence>
<feature type="compositionally biased region" description="Basic residues" evidence="17">
    <location>
        <begin position="460"/>
        <end position="469"/>
    </location>
</feature>
<dbReference type="PROSITE" id="PS00301">
    <property type="entry name" value="G_TR_1"/>
    <property type="match status" value="1"/>
</dbReference>
<comment type="subunit">
    <text evidence="4">Monomer.</text>
</comment>
<evidence type="ECO:0000256" key="14">
    <source>
        <dbReference type="ARBA" id="ARBA00023134"/>
    </source>
</evidence>
<dbReference type="GO" id="GO:0005739">
    <property type="term" value="C:mitochondrion"/>
    <property type="evidence" value="ECO:0007669"/>
    <property type="project" value="UniProtKB-SubCell"/>
</dbReference>
<keyword evidence="8 16" id="KW-0251">Elongation factor</keyword>
<keyword evidence="14 16" id="KW-0342">GTP-binding</keyword>
<comment type="caution">
    <text evidence="19">The sequence shown here is derived from an EMBL/GenBank/DDBJ whole genome shotgun (WGS) entry which is preliminary data.</text>
</comment>
<keyword evidence="12" id="KW-0809">Transit peptide</keyword>
<dbReference type="PROSITE" id="PS51722">
    <property type="entry name" value="G_TR_2"/>
    <property type="match status" value="1"/>
</dbReference>
<dbReference type="NCBIfam" id="TIGR00485">
    <property type="entry name" value="EF-Tu"/>
    <property type="match status" value="1"/>
</dbReference>
<dbReference type="NCBIfam" id="NF009372">
    <property type="entry name" value="PRK12735.1"/>
    <property type="match status" value="1"/>
</dbReference>
<keyword evidence="9" id="KW-0378">Hydrolase</keyword>
<feature type="compositionally biased region" description="Basic and acidic residues" evidence="17">
    <location>
        <begin position="448"/>
        <end position="459"/>
    </location>
</feature>
<dbReference type="InterPro" id="IPR005225">
    <property type="entry name" value="Small_GTP-bd"/>
</dbReference>
<evidence type="ECO:0000256" key="11">
    <source>
        <dbReference type="ARBA" id="ARBA00022917"/>
    </source>
</evidence>
<dbReference type="GO" id="GO:0046872">
    <property type="term" value="F:metal ion binding"/>
    <property type="evidence" value="ECO:0007669"/>
    <property type="project" value="UniProtKB-KW"/>
</dbReference>
<evidence type="ECO:0000256" key="12">
    <source>
        <dbReference type="ARBA" id="ARBA00022946"/>
    </source>
</evidence>
<dbReference type="GO" id="GO:0003746">
    <property type="term" value="F:translation elongation factor activity"/>
    <property type="evidence" value="ECO:0007669"/>
    <property type="project" value="UniProtKB-UniRule"/>
</dbReference>
<comment type="subcellular location">
    <subcellularLocation>
        <location evidence="2">Cytoplasm</location>
    </subcellularLocation>
    <subcellularLocation>
        <location evidence="1">Mitochondrion</location>
    </subcellularLocation>
</comment>
<gene>
    <name evidence="19" type="ORF">NQ315_000084</name>
</gene>
<dbReference type="CDD" id="cd03697">
    <property type="entry name" value="EFTU_II"/>
    <property type="match status" value="1"/>
</dbReference>
<dbReference type="AlphaFoldDB" id="A0AAV8VUP3"/>
<dbReference type="SUPFAM" id="SSF50447">
    <property type="entry name" value="Translation proteins"/>
    <property type="match status" value="1"/>
</dbReference>
<dbReference type="EMBL" id="JANEYG010000032">
    <property type="protein sequence ID" value="KAJ8917601.1"/>
    <property type="molecule type" value="Genomic_DNA"/>
</dbReference>
<dbReference type="SUPFAM" id="SSF50465">
    <property type="entry name" value="EF-Tu/eEF-1alpha/eIF2-gamma C-terminal domain"/>
    <property type="match status" value="1"/>
</dbReference>
<evidence type="ECO:0000256" key="1">
    <source>
        <dbReference type="ARBA" id="ARBA00004173"/>
    </source>
</evidence>
<dbReference type="FunFam" id="2.40.30.10:FF:000001">
    <property type="entry name" value="Elongation factor Tu"/>
    <property type="match status" value="1"/>
</dbReference>
<dbReference type="SUPFAM" id="SSF52540">
    <property type="entry name" value="P-loop containing nucleoside triphosphate hydrolases"/>
    <property type="match status" value="1"/>
</dbReference>
<comment type="catalytic activity">
    <reaction evidence="15">
        <text>GTP + H2O = GDP + phosphate + H(+)</text>
        <dbReference type="Rhea" id="RHEA:19669"/>
        <dbReference type="ChEBI" id="CHEBI:15377"/>
        <dbReference type="ChEBI" id="CHEBI:15378"/>
        <dbReference type="ChEBI" id="CHEBI:37565"/>
        <dbReference type="ChEBI" id="CHEBI:43474"/>
        <dbReference type="ChEBI" id="CHEBI:58189"/>
        <dbReference type="EC" id="3.6.5.3"/>
    </reaction>
    <physiologicalReaction direction="left-to-right" evidence="15">
        <dbReference type="Rhea" id="RHEA:19670"/>
    </physiologicalReaction>
</comment>
<dbReference type="NCBIfam" id="NF009373">
    <property type="entry name" value="PRK12736.1"/>
    <property type="match status" value="1"/>
</dbReference>
<dbReference type="Gene3D" id="3.40.50.300">
    <property type="entry name" value="P-loop containing nucleotide triphosphate hydrolases"/>
    <property type="match status" value="1"/>
</dbReference>
<evidence type="ECO:0000256" key="2">
    <source>
        <dbReference type="ARBA" id="ARBA00004496"/>
    </source>
</evidence>
<dbReference type="InterPro" id="IPR027417">
    <property type="entry name" value="P-loop_NTPase"/>
</dbReference>
<reference evidence="19 20" key="1">
    <citation type="journal article" date="2023" name="Insect Mol. Biol.">
        <title>Genome sequencing provides insights into the evolution of gene families encoding plant cell wall-degrading enzymes in longhorned beetles.</title>
        <authorList>
            <person name="Shin N.R."/>
            <person name="Okamura Y."/>
            <person name="Kirsch R."/>
            <person name="Pauchet Y."/>
        </authorList>
    </citation>
    <scope>NUCLEOTIDE SEQUENCE [LARGE SCALE GENOMIC DNA]</scope>
    <source>
        <strain evidence="19">EAD_L_NR</strain>
    </source>
</reference>
<dbReference type="InterPro" id="IPR033720">
    <property type="entry name" value="EFTU_2"/>
</dbReference>
<comment type="similarity">
    <text evidence="3 16">Belongs to the TRAFAC class translation factor GTPase superfamily. Classic translation factor GTPase family. EF-Tu/EF-1A subfamily.</text>
</comment>
<evidence type="ECO:0000256" key="3">
    <source>
        <dbReference type="ARBA" id="ARBA00007249"/>
    </source>
</evidence>
<evidence type="ECO:0000313" key="19">
    <source>
        <dbReference type="EMBL" id="KAJ8917601.1"/>
    </source>
</evidence>
<dbReference type="NCBIfam" id="NF000766">
    <property type="entry name" value="PRK00049.1"/>
    <property type="match status" value="1"/>
</dbReference>
<dbReference type="InterPro" id="IPR009001">
    <property type="entry name" value="Transl_elong_EF1A/Init_IF2_C"/>
</dbReference>
<dbReference type="GO" id="GO:0070125">
    <property type="term" value="P:mitochondrial translational elongation"/>
    <property type="evidence" value="ECO:0007669"/>
    <property type="project" value="TreeGrafter"/>
</dbReference>
<dbReference type="CDD" id="cd01884">
    <property type="entry name" value="EF_Tu"/>
    <property type="match status" value="1"/>
</dbReference>
<dbReference type="InterPro" id="IPR000795">
    <property type="entry name" value="T_Tr_GTP-bd_dom"/>
</dbReference>
<keyword evidence="10" id="KW-0460">Magnesium</keyword>
<organism evidence="19 20">
    <name type="scientific">Exocentrus adspersus</name>
    <dbReference type="NCBI Taxonomy" id="1586481"/>
    <lineage>
        <taxon>Eukaryota</taxon>
        <taxon>Metazoa</taxon>
        <taxon>Ecdysozoa</taxon>
        <taxon>Arthropoda</taxon>
        <taxon>Hexapoda</taxon>
        <taxon>Insecta</taxon>
        <taxon>Pterygota</taxon>
        <taxon>Neoptera</taxon>
        <taxon>Endopterygota</taxon>
        <taxon>Coleoptera</taxon>
        <taxon>Polyphaga</taxon>
        <taxon>Cucujiformia</taxon>
        <taxon>Chrysomeloidea</taxon>
        <taxon>Cerambycidae</taxon>
        <taxon>Lamiinae</taxon>
        <taxon>Acanthocinini</taxon>
        <taxon>Exocentrus</taxon>
    </lineage>
</organism>
<dbReference type="GO" id="GO:0005525">
    <property type="term" value="F:GTP binding"/>
    <property type="evidence" value="ECO:0007669"/>
    <property type="project" value="UniProtKB-UniRule"/>
</dbReference>
<evidence type="ECO:0000256" key="8">
    <source>
        <dbReference type="ARBA" id="ARBA00022768"/>
    </source>
</evidence>
<dbReference type="GO" id="GO:0003924">
    <property type="term" value="F:GTPase activity"/>
    <property type="evidence" value="ECO:0007669"/>
    <property type="project" value="UniProtKB-UniRule"/>
</dbReference>
<dbReference type="PANTHER" id="PTHR43721">
    <property type="entry name" value="ELONGATION FACTOR TU-RELATED"/>
    <property type="match status" value="1"/>
</dbReference>
<feature type="domain" description="Tr-type G" evidence="18">
    <location>
        <begin position="60"/>
        <end position="255"/>
    </location>
</feature>
<evidence type="ECO:0000256" key="16">
    <source>
        <dbReference type="RuleBase" id="RU000325"/>
    </source>
</evidence>
<dbReference type="NCBIfam" id="TIGR00231">
    <property type="entry name" value="small_GTP"/>
    <property type="match status" value="1"/>
</dbReference>
<name>A0AAV8VUP3_9CUCU</name>
<evidence type="ECO:0000256" key="7">
    <source>
        <dbReference type="ARBA" id="ARBA00022741"/>
    </source>
</evidence>
<dbReference type="InterPro" id="IPR004160">
    <property type="entry name" value="Transl_elong_EFTu/EF1A_C"/>
</dbReference>
<dbReference type="InterPro" id="IPR009000">
    <property type="entry name" value="Transl_B-barrel_sf"/>
</dbReference>
<proteinExistence type="inferred from homology"/>
<evidence type="ECO:0000256" key="9">
    <source>
        <dbReference type="ARBA" id="ARBA00022801"/>
    </source>
</evidence>
<dbReference type="Gene3D" id="2.40.30.10">
    <property type="entry name" value="Translation factors"/>
    <property type="match status" value="2"/>
</dbReference>
<keyword evidence="13" id="KW-0496">Mitochondrion</keyword>
<evidence type="ECO:0000256" key="6">
    <source>
        <dbReference type="ARBA" id="ARBA00022723"/>
    </source>
</evidence>
<protein>
    <recommendedName>
        <fullName evidence="16">Elongation factor Tu</fullName>
    </recommendedName>
</protein>
<dbReference type="PRINTS" id="PR00315">
    <property type="entry name" value="ELONGATNFCT"/>
</dbReference>
<evidence type="ECO:0000313" key="20">
    <source>
        <dbReference type="Proteomes" id="UP001159042"/>
    </source>
</evidence>
<dbReference type="CDD" id="cd03706">
    <property type="entry name" value="mtEFTU_III"/>
    <property type="match status" value="1"/>
</dbReference>
<keyword evidence="6" id="KW-0479">Metal-binding</keyword>
<accession>A0AAV8VUP3</accession>
<keyword evidence="20" id="KW-1185">Reference proteome</keyword>
<dbReference type="InterPro" id="IPR041709">
    <property type="entry name" value="EF-Tu_GTP-bd"/>
</dbReference>
<dbReference type="FunFam" id="3.40.50.300:FF:000576">
    <property type="entry name" value="Elongation factor Tu"/>
    <property type="match status" value="1"/>
</dbReference>
<dbReference type="Proteomes" id="UP001159042">
    <property type="component" value="Unassembled WGS sequence"/>
</dbReference>
<keyword evidence="11" id="KW-0648">Protein biosynthesis</keyword>